<dbReference type="Proteomes" id="UP001195963">
    <property type="component" value="Unassembled WGS sequence"/>
</dbReference>
<dbReference type="RefSeq" id="WP_220109808.1">
    <property type="nucleotide sequence ID" value="NZ_JAHZST010000007.1"/>
</dbReference>
<comment type="caution">
    <text evidence="1">The sequence shown here is derived from an EMBL/GenBank/DDBJ whole genome shotgun (WGS) entry which is preliminary data.</text>
</comment>
<gene>
    <name evidence="1" type="ORF">K0625_11385</name>
</gene>
<keyword evidence="2" id="KW-1185">Reference proteome</keyword>
<name>A0ABS7E3V9_9GAMM</name>
<dbReference type="EMBL" id="JAHZST010000007">
    <property type="protein sequence ID" value="MBW8184279.1"/>
    <property type="molecule type" value="Genomic_DNA"/>
</dbReference>
<sequence length="140" mass="15893">MVCSKYILIILLSVVGCAVQAGNNTLYIFNRSLPLTEGIEIRPIFPKKNISAVRGDMPNGDIAFEVSNYGTACNGELNEIYSKRYNLDDETVLYEKKFTVRINEELVVNSFVLTDCNISIQFFGDDSLLKKWLLILEDRE</sequence>
<evidence type="ECO:0000313" key="2">
    <source>
        <dbReference type="Proteomes" id="UP001195963"/>
    </source>
</evidence>
<dbReference type="PROSITE" id="PS51257">
    <property type="entry name" value="PROKAR_LIPOPROTEIN"/>
    <property type="match status" value="1"/>
</dbReference>
<reference evidence="1 2" key="1">
    <citation type="submission" date="2021-07" db="EMBL/GenBank/DDBJ databases">
        <title>Shewanella sp. nov, isolated from SCS.</title>
        <authorList>
            <person name="Cao W.R."/>
        </authorList>
    </citation>
    <scope>NUCLEOTIDE SEQUENCE [LARGE SCALE GENOMIC DNA]</scope>
    <source>
        <strain evidence="1 2">NR704-98</strain>
    </source>
</reference>
<organism evidence="1 2">
    <name type="scientific">Shewanella nanhaiensis</name>
    <dbReference type="NCBI Taxonomy" id="2864872"/>
    <lineage>
        <taxon>Bacteria</taxon>
        <taxon>Pseudomonadati</taxon>
        <taxon>Pseudomonadota</taxon>
        <taxon>Gammaproteobacteria</taxon>
        <taxon>Alteromonadales</taxon>
        <taxon>Shewanellaceae</taxon>
        <taxon>Shewanella</taxon>
    </lineage>
</organism>
<evidence type="ECO:0000313" key="1">
    <source>
        <dbReference type="EMBL" id="MBW8184279.1"/>
    </source>
</evidence>
<proteinExistence type="predicted"/>
<protein>
    <submittedName>
        <fullName evidence="1">Uncharacterized protein</fullName>
    </submittedName>
</protein>
<accession>A0ABS7E3V9</accession>